<reference key="1">
    <citation type="journal article" date="1993" name="Mol. Biochem. Parasitol.">
        <title>Amino acid sequence of the NH2-terminus of Plasmodium knowlesi lactate dehydrogenase.</title>
        <authorList>
            <person name="Kaushal D.C."/>
            <person name="Kaushal N.A."/>
            <person name="Kaslow D.C."/>
        </authorList>
    </citation>
    <scope>PROTEIN SEQUENCE</scope>
</reference>
<dbReference type="EC" id="1.1.1.27"/>
<protein>
    <submittedName>
        <fullName>Lactate dehydrogenase</fullName>
        <ecNumber>1.1.1.27</ecNumber>
    </submittedName>
</protein>
<dbReference type="AlphaFoldDB" id="Q9TWT7"/>
<sequence>AGPKPKIVLVGSGMIGGVMAT</sequence>
<name>Q9TWT7_PLAKN</name>
<dbReference type="GO" id="GO:0004459">
    <property type="term" value="F:L-lactate dehydrogenase (NAD+) activity"/>
    <property type="evidence" value="ECO:0007669"/>
    <property type="project" value="UniProtKB-EC"/>
</dbReference>
<accession>Q9TWT7</accession>
<organism>
    <name type="scientific">Plasmodium knowlesi</name>
    <dbReference type="NCBI Taxonomy" id="5850"/>
    <lineage>
        <taxon>Eukaryota</taxon>
        <taxon>Sar</taxon>
        <taxon>Alveolata</taxon>
        <taxon>Apicomplexa</taxon>
        <taxon>Aconoidasida</taxon>
        <taxon>Haemosporida</taxon>
        <taxon>Plasmodiidae</taxon>
        <taxon>Plasmodium</taxon>
        <taxon>Plasmodium (Plasmodium)</taxon>
    </lineage>
</organism>
<proteinExistence type="evidence at protein level"/>
<keyword id="KW-0903">Direct protein sequencing</keyword>